<protein>
    <recommendedName>
        <fullName evidence="3">Ig-like protein group 2</fullName>
    </recommendedName>
</protein>
<gene>
    <name evidence="1" type="ORF">B0I22_3369</name>
</gene>
<comment type="caution">
    <text evidence="1">The sequence shown here is derived from an EMBL/GenBank/DDBJ whole genome shotgun (WGS) entry which is preliminary data.</text>
</comment>
<name>A0A4R8IDU7_9FLAO</name>
<dbReference type="AlphaFoldDB" id="A0A4R8IDU7"/>
<organism evidence="1 2">
    <name type="scientific">Epilithonimonas xixisoli</name>
    <dbReference type="NCBI Taxonomy" id="1476462"/>
    <lineage>
        <taxon>Bacteria</taxon>
        <taxon>Pseudomonadati</taxon>
        <taxon>Bacteroidota</taxon>
        <taxon>Flavobacteriia</taxon>
        <taxon>Flavobacteriales</taxon>
        <taxon>Weeksellaceae</taxon>
        <taxon>Chryseobacterium group</taxon>
        <taxon>Epilithonimonas</taxon>
    </lineage>
</organism>
<sequence>MDIINFFYNYMNRLFLLSCWFLIFPIVISSQEITLSNSQVKVKMDLQSGGAISYLSEASTNYNLVNIRDKGRYIQQSYYSGQDLNRIPNGQHPSWSPWPWNPIQAGDVYNHSPQILDHYETPTELYVKSIPMLWDMNNHPAESIFETWVTVENNVVHVKNRVTINRTDNIWTQIIPKHQELPAVYTIGDLKNLYTYIGSKPFHNQPLTKITNSGPPWTYWNTYENWSAHVNDSNWGVGVLSKTCNLFVGGFSGSFGGGATSVSTSYMSPLITLALKKNDVFEYEYDLILGTLTQIRDYVYANNKLDQTTNWEFNRVDNFEGWEMASGVSQLIANGTTLETEITGEDPFIYNLNTLIDPLEYTRVAVRLKNNTNHNHLELFWQNDNGSLSPLRSASLTTSGNNGNFEEYIFDLSNNVNWTNGGLISGLRIDPPGYGVVPQSVEIDYIRLLNATCLSENPVITGAETLNKLSNSSYSVPLSGGTWSSSNTNIATVDNAGNVSTLSSGVFTLMYQSANGCLASKIIEVLDKCYLPGTPSMIGNPALSSSVGISSLNRNVDNDDWVKEKKGAHLVLESKTKGLVISRMTTLQIQNIPANQLVLGMAVFDTDIDCLKIYDGTSWKCYNTPACP</sequence>
<keyword evidence="2" id="KW-1185">Reference proteome</keyword>
<reference evidence="1 2" key="1">
    <citation type="submission" date="2019-03" db="EMBL/GenBank/DDBJ databases">
        <title>Genomic Encyclopedia of Type Strains, Phase III (KMG-III): the genomes of soil and plant-associated and newly described type strains.</title>
        <authorList>
            <person name="Whitman W."/>
        </authorList>
    </citation>
    <scope>NUCLEOTIDE SEQUENCE [LARGE SCALE GENOMIC DNA]</scope>
    <source>
        <strain evidence="1 2">CGMCC 1.12802</strain>
    </source>
</reference>
<evidence type="ECO:0000313" key="1">
    <source>
        <dbReference type="EMBL" id="TDX83289.1"/>
    </source>
</evidence>
<evidence type="ECO:0000313" key="2">
    <source>
        <dbReference type="Proteomes" id="UP000295313"/>
    </source>
</evidence>
<accession>A0A4R8IDU7</accession>
<dbReference type="Proteomes" id="UP000295313">
    <property type="component" value="Unassembled WGS sequence"/>
</dbReference>
<dbReference type="EMBL" id="SOEO01000003">
    <property type="protein sequence ID" value="TDX83289.1"/>
    <property type="molecule type" value="Genomic_DNA"/>
</dbReference>
<dbReference type="SUPFAM" id="SSF49373">
    <property type="entry name" value="Invasin/intimin cell-adhesion fragments"/>
    <property type="match status" value="1"/>
</dbReference>
<proteinExistence type="predicted"/>
<dbReference type="InterPro" id="IPR008964">
    <property type="entry name" value="Invasin/intimin_cell_adhesion"/>
</dbReference>
<evidence type="ECO:0008006" key="3">
    <source>
        <dbReference type="Google" id="ProtNLM"/>
    </source>
</evidence>
<dbReference type="Gene3D" id="2.60.40.1080">
    <property type="match status" value="1"/>
</dbReference>